<dbReference type="RefSeq" id="WP_177326004.1">
    <property type="nucleotide sequence ID" value="NZ_FOMX01000024.1"/>
</dbReference>
<evidence type="ECO:0000259" key="6">
    <source>
        <dbReference type="Pfam" id="PF01593"/>
    </source>
</evidence>
<dbReference type="Pfam" id="PF01593">
    <property type="entry name" value="Amino_oxidase"/>
    <property type="match status" value="1"/>
</dbReference>
<evidence type="ECO:0000256" key="4">
    <source>
        <dbReference type="ARBA" id="ARBA00023002"/>
    </source>
</evidence>
<comment type="similarity">
    <text evidence="2 5">Belongs to the carotenoid/retinoid oxidoreductase family.</text>
</comment>
<proteinExistence type="inferred from homology"/>
<dbReference type="InterPro" id="IPR054841">
    <property type="entry name" value="carotdesatCrtD"/>
</dbReference>
<reference evidence="8" key="1">
    <citation type="submission" date="2016-10" db="EMBL/GenBank/DDBJ databases">
        <authorList>
            <person name="Varghese N."/>
            <person name="Submissions S."/>
        </authorList>
    </citation>
    <scope>NUCLEOTIDE SEQUENCE [LARGE SCALE GENOMIC DNA]</scope>
    <source>
        <strain evidence="8">ATCC 25963</strain>
    </source>
</reference>
<evidence type="ECO:0000313" key="7">
    <source>
        <dbReference type="EMBL" id="SFE97423.1"/>
    </source>
</evidence>
<dbReference type="InterPro" id="IPR036188">
    <property type="entry name" value="FAD/NAD-bd_sf"/>
</dbReference>
<keyword evidence="3 5" id="KW-0125">Carotenoid biosynthesis</keyword>
<name>A0A1I2EXI3_9BACT</name>
<dbReference type="NCBIfam" id="TIGR02734">
    <property type="entry name" value="crtI_fam"/>
    <property type="match status" value="1"/>
</dbReference>
<keyword evidence="4 5" id="KW-0560">Oxidoreductase</keyword>
<dbReference type="InterPro" id="IPR014105">
    <property type="entry name" value="Carotenoid/retinoid_OxRdtase"/>
</dbReference>
<gene>
    <name evidence="7" type="ORF">SAMN02745121_06306</name>
</gene>
<evidence type="ECO:0000256" key="2">
    <source>
        <dbReference type="ARBA" id="ARBA00006046"/>
    </source>
</evidence>
<evidence type="ECO:0000256" key="5">
    <source>
        <dbReference type="RuleBase" id="RU362075"/>
    </source>
</evidence>
<evidence type="ECO:0000256" key="1">
    <source>
        <dbReference type="ARBA" id="ARBA00004829"/>
    </source>
</evidence>
<dbReference type="PANTHER" id="PTHR43734">
    <property type="entry name" value="PHYTOENE DESATURASE"/>
    <property type="match status" value="1"/>
</dbReference>
<dbReference type="EMBL" id="FOMX01000024">
    <property type="protein sequence ID" value="SFE97423.1"/>
    <property type="molecule type" value="Genomic_DNA"/>
</dbReference>
<comment type="pathway">
    <text evidence="1 5">Carotenoid biosynthesis.</text>
</comment>
<evidence type="ECO:0000313" key="8">
    <source>
        <dbReference type="Proteomes" id="UP000199400"/>
    </source>
</evidence>
<accession>A0A1I2EXI3</accession>
<protein>
    <submittedName>
        <fullName evidence="7">1-hydroxycarotenoid 3,4-desaturase</fullName>
    </submittedName>
</protein>
<feature type="domain" description="Amine oxidase" evidence="6">
    <location>
        <begin position="18"/>
        <end position="489"/>
    </location>
</feature>
<dbReference type="AlphaFoldDB" id="A0A1I2EXI3"/>
<dbReference type="STRING" id="54.SAMN02745121_06306"/>
<dbReference type="InterPro" id="IPR002937">
    <property type="entry name" value="Amino_oxidase"/>
</dbReference>
<dbReference type="GO" id="GO:0016491">
    <property type="term" value="F:oxidoreductase activity"/>
    <property type="evidence" value="ECO:0007669"/>
    <property type="project" value="UniProtKB-KW"/>
</dbReference>
<dbReference type="GO" id="GO:0016117">
    <property type="term" value="P:carotenoid biosynthetic process"/>
    <property type="evidence" value="ECO:0007669"/>
    <property type="project" value="UniProtKB-KW"/>
</dbReference>
<dbReference type="PANTHER" id="PTHR43734:SF7">
    <property type="entry name" value="4,4'-DIAPONEUROSPORENE OXYGENASE"/>
    <property type="match status" value="1"/>
</dbReference>
<dbReference type="Gene3D" id="3.50.50.60">
    <property type="entry name" value="FAD/NAD(P)-binding domain"/>
    <property type="match status" value="2"/>
</dbReference>
<evidence type="ECO:0000256" key="3">
    <source>
        <dbReference type="ARBA" id="ARBA00022746"/>
    </source>
</evidence>
<keyword evidence="8" id="KW-1185">Reference proteome</keyword>
<dbReference type="SUPFAM" id="SSF51905">
    <property type="entry name" value="FAD/NAD(P)-binding domain"/>
    <property type="match status" value="1"/>
</dbReference>
<dbReference type="NCBIfam" id="NF045637">
    <property type="entry name" value="carotdesatCrtDProt"/>
    <property type="match status" value="1"/>
</dbReference>
<sequence>MVVAKHNPRVVVIGGGAGGLAAALDCARRGATVLLLERGPEVGGKVRQERVGGQPIDAGPTVLTMRWVFEALFADADAALAEHVALQPLTVLARHAWQDGERLDLYADREATAAAITRFASAADASGYLAFCRHTEAIYQKVQGPFIRTAQPTLATLVGSLGLRGLPGALGLDFHRTMWKALGDFFQDPRLRQLFGRYATYYGSSPFEAPATLNLIAHVEQAGVWAPAGGMAALTGAIAALARRHGAEIRCGAEVAAIEADSRVRAVRLASGERVPADAVIFAGDLAALGGGLLGPAAARAVKAPPKARRSLSAVTWCLRGRTEGWPLAYHNVLFSRDYAAEFAALMDRGALPAEPTVYVCAPDRQADPAPAGPERLFVLVNAPPRGGEGWLTAREIEACERATWRVIERCGLSMAPAEPPRVTTPDDFAARFPGSGGGLYGTATRGLLDALGRPTATTKLPGLYVAGGSVHPGAGVPMATLSGRFAAASACAGLCSTGWSLRAATAGGTSTRSATTAATG</sequence>
<organism evidence="7 8">
    <name type="scientific">Nannocystis exedens</name>
    <dbReference type="NCBI Taxonomy" id="54"/>
    <lineage>
        <taxon>Bacteria</taxon>
        <taxon>Pseudomonadati</taxon>
        <taxon>Myxococcota</taxon>
        <taxon>Polyangia</taxon>
        <taxon>Nannocystales</taxon>
        <taxon>Nannocystaceae</taxon>
        <taxon>Nannocystis</taxon>
    </lineage>
</organism>
<dbReference type="Proteomes" id="UP000199400">
    <property type="component" value="Unassembled WGS sequence"/>
</dbReference>